<keyword evidence="5" id="KW-0833">Ubl conjugation pathway</keyword>
<dbReference type="PROSITE" id="PS50089">
    <property type="entry name" value="ZF_RING_2"/>
    <property type="match status" value="1"/>
</dbReference>
<dbReference type="EMBL" id="DF849942">
    <property type="protein sequence ID" value="GAT60124.1"/>
    <property type="molecule type" value="Genomic_DNA"/>
</dbReference>
<name>A0ABQ0M9Y9_MYCCL</name>
<evidence type="ECO:0000256" key="1">
    <source>
        <dbReference type="ARBA" id="ARBA00004123"/>
    </source>
</evidence>
<evidence type="ECO:0000256" key="6">
    <source>
        <dbReference type="ARBA" id="ARBA00022833"/>
    </source>
</evidence>
<evidence type="ECO:0000256" key="4">
    <source>
        <dbReference type="ARBA" id="ARBA00022771"/>
    </source>
</evidence>
<dbReference type="Pfam" id="PF17979">
    <property type="entry name" value="zf-CRD"/>
    <property type="match status" value="1"/>
</dbReference>
<evidence type="ECO:0000256" key="5">
    <source>
        <dbReference type="ARBA" id="ARBA00022786"/>
    </source>
</evidence>
<keyword evidence="13" id="KW-1185">Reference proteome</keyword>
<evidence type="ECO:0000256" key="10">
    <source>
        <dbReference type="SAM" id="MobiDB-lite"/>
    </source>
</evidence>
<keyword evidence="3" id="KW-0479">Metal-binding</keyword>
<evidence type="ECO:0000256" key="2">
    <source>
        <dbReference type="ARBA" id="ARBA00022679"/>
    </source>
</evidence>
<proteinExistence type="predicted"/>
<dbReference type="PANTHER" id="PTHR16079:SF4">
    <property type="entry name" value="E3 UBIQUITIN-PROTEIN LIGASE CHFR"/>
    <property type="match status" value="1"/>
</dbReference>
<evidence type="ECO:0000256" key="9">
    <source>
        <dbReference type="PROSITE-ProRule" id="PRU00175"/>
    </source>
</evidence>
<feature type="region of interest" description="Disordered" evidence="10">
    <location>
        <begin position="419"/>
        <end position="470"/>
    </location>
</feature>
<keyword evidence="2" id="KW-0808">Transferase</keyword>
<evidence type="ECO:0000259" key="11">
    <source>
        <dbReference type="PROSITE" id="PS50089"/>
    </source>
</evidence>
<dbReference type="InterPro" id="IPR052256">
    <property type="entry name" value="E3_ubiquitin-ligase_CHFR"/>
</dbReference>
<feature type="compositionally biased region" description="Pro residues" evidence="10">
    <location>
        <begin position="428"/>
        <end position="440"/>
    </location>
</feature>
<comment type="subcellular location">
    <subcellularLocation>
        <location evidence="1">Nucleus</location>
    </subcellularLocation>
</comment>
<evidence type="ECO:0000313" key="12">
    <source>
        <dbReference type="EMBL" id="GAT60124.1"/>
    </source>
</evidence>
<dbReference type="Proteomes" id="UP000815677">
    <property type="component" value="Unassembled WGS sequence"/>
</dbReference>
<accession>A0ABQ0M9Y9</accession>
<keyword evidence="4 9" id="KW-0863">Zinc-finger</keyword>
<keyword evidence="8" id="KW-0131">Cell cycle</keyword>
<protein>
    <recommendedName>
        <fullName evidence="11">RING-type domain-containing protein</fullName>
    </recommendedName>
</protein>
<dbReference type="Gene3D" id="3.30.40.10">
    <property type="entry name" value="Zinc/RING finger domain, C3HC4 (zinc finger)"/>
    <property type="match status" value="1"/>
</dbReference>
<evidence type="ECO:0000256" key="8">
    <source>
        <dbReference type="ARBA" id="ARBA00023306"/>
    </source>
</evidence>
<evidence type="ECO:0000313" key="13">
    <source>
        <dbReference type="Proteomes" id="UP000815677"/>
    </source>
</evidence>
<dbReference type="InterPro" id="IPR001841">
    <property type="entry name" value="Znf_RING"/>
</dbReference>
<feature type="domain" description="RING-type" evidence="11">
    <location>
        <begin position="76"/>
        <end position="116"/>
    </location>
</feature>
<keyword evidence="7" id="KW-0539">Nucleus</keyword>
<feature type="region of interest" description="Disordered" evidence="10">
    <location>
        <begin position="1"/>
        <end position="24"/>
    </location>
</feature>
<reference evidence="12" key="1">
    <citation type="submission" date="2014-09" db="EMBL/GenBank/DDBJ databases">
        <title>Genome sequence of the luminous mushroom Mycena chlorophos for searching fungal bioluminescence genes.</title>
        <authorList>
            <person name="Tanaka Y."/>
            <person name="Kasuga D."/>
            <person name="Oba Y."/>
            <person name="Hase S."/>
            <person name="Sato K."/>
            <person name="Oba Y."/>
            <person name="Sakakibara Y."/>
        </authorList>
    </citation>
    <scope>NUCLEOTIDE SEQUENCE</scope>
</reference>
<sequence>MADPETSSPPRVPLKRTASAASLADVLDSSRKKLKEEGASEDTNASRVVAGDLGGLVATGGVTAELIEQLAQELQCGCCCSLLYRPVLVQPCQHAFCGSCCVLWIKNGGTNCPACRGISTTVTPCRPLQTILDVLLRSAPHLARTERERQQADEIYTGTTMRIPAPRESSPDPDVNASTEYARPCPNCSAGNAYGWVCAQPIVDPNVDPENAWPLEDGAPPGHASCGNCENLLALASPLTSKCDFCQVSFCGITAQGRCMAAAILVQQPHEYQDVGDMIQSANIYESFSNNNVEVEIMLDYLTTQNISPRHIYRDIVTHILLQPRGFLPLIEQELFVDVHSSAGGTDPDPQAPRNKICRQCAAEVFLYGLRDWFLRERSKGFLEEAVLRKKDCVDGAECRRQQEFDHAREFNHMVPFASSQAAQGAAPPVPAIVPPPPAPLADSDDDHDDDDDDNDDEEETDVILNAGAVDRSFESMSDVSIPALAAAQQDEDMPDVVF</sequence>
<dbReference type="InterPro" id="IPR018957">
    <property type="entry name" value="Znf_C3HC4_RING-type"/>
</dbReference>
<dbReference type="InterPro" id="IPR040909">
    <property type="entry name" value="CHFR_Znf-CRD"/>
</dbReference>
<evidence type="ECO:0000256" key="7">
    <source>
        <dbReference type="ARBA" id="ARBA00023242"/>
    </source>
</evidence>
<dbReference type="Pfam" id="PF00097">
    <property type="entry name" value="zf-C3HC4"/>
    <property type="match status" value="1"/>
</dbReference>
<dbReference type="PANTHER" id="PTHR16079">
    <property type="entry name" value="UBIQUITIN LIGASE PROTEIN CHFR"/>
    <property type="match status" value="1"/>
</dbReference>
<feature type="compositionally biased region" description="Acidic residues" evidence="10">
    <location>
        <begin position="443"/>
        <end position="462"/>
    </location>
</feature>
<keyword evidence="6" id="KW-0862">Zinc</keyword>
<dbReference type="SUPFAM" id="SSF57850">
    <property type="entry name" value="RING/U-box"/>
    <property type="match status" value="1"/>
</dbReference>
<gene>
    <name evidence="12" type="ORF">MCHLO_16319</name>
</gene>
<dbReference type="InterPro" id="IPR013083">
    <property type="entry name" value="Znf_RING/FYVE/PHD"/>
</dbReference>
<evidence type="ECO:0000256" key="3">
    <source>
        <dbReference type="ARBA" id="ARBA00022723"/>
    </source>
</evidence>
<organism evidence="12 13">
    <name type="scientific">Mycena chlorophos</name>
    <name type="common">Agaric fungus</name>
    <name type="synonym">Agaricus chlorophos</name>
    <dbReference type="NCBI Taxonomy" id="658473"/>
    <lineage>
        <taxon>Eukaryota</taxon>
        <taxon>Fungi</taxon>
        <taxon>Dikarya</taxon>
        <taxon>Basidiomycota</taxon>
        <taxon>Agaricomycotina</taxon>
        <taxon>Agaricomycetes</taxon>
        <taxon>Agaricomycetidae</taxon>
        <taxon>Agaricales</taxon>
        <taxon>Marasmiineae</taxon>
        <taxon>Mycenaceae</taxon>
        <taxon>Mycena</taxon>
    </lineage>
</organism>